<name>A0ABX5YLY4_9PLAN</name>
<dbReference type="EMBL" id="CP042910">
    <property type="protein sequence ID" value="QEG16709.1"/>
    <property type="molecule type" value="Genomic_DNA"/>
</dbReference>
<evidence type="ECO:0000313" key="2">
    <source>
        <dbReference type="EMBL" id="QEG16709.1"/>
    </source>
</evidence>
<evidence type="ECO:0000256" key="1">
    <source>
        <dbReference type="SAM" id="MobiDB-lite"/>
    </source>
</evidence>
<sequence>MIRTNATVKIDPFTRPCWRWEVAEQLFNEPDRDEIPEDQITRDVLTYLKTGDTSQFPEIHTSLQIFQEDGLRRAELEARILCGQSDSEIAGFCKCTPEVIQVYADLFFCVRDFSHASDWLLKHAVGQPHFYGYRDHNLRQMWNRFGLMVPNEILNWVIQSYYDELKPDDKPTLSIYLRPASRVDLGLQGLIAESIFPNFLSNDRWEHEFVDYFNLTQELPTTEEKNEAVQIYKRDRIKFAYLHLMGKIKNEPFKRKPRKTARRSPAKEISKIRQKLQALESKSP</sequence>
<organism evidence="2 3">
    <name type="scientific">Gimesia maris</name>
    <dbReference type="NCBI Taxonomy" id="122"/>
    <lineage>
        <taxon>Bacteria</taxon>
        <taxon>Pseudomonadati</taxon>
        <taxon>Planctomycetota</taxon>
        <taxon>Planctomycetia</taxon>
        <taxon>Planctomycetales</taxon>
        <taxon>Planctomycetaceae</taxon>
        <taxon>Gimesia</taxon>
    </lineage>
</organism>
<protein>
    <submittedName>
        <fullName evidence="2">Uncharacterized protein</fullName>
    </submittedName>
</protein>
<accession>A0ABX5YLY4</accession>
<reference evidence="2 3" key="1">
    <citation type="submission" date="2019-08" db="EMBL/GenBank/DDBJ databases">
        <title>Deep-cultivation of Planctomycetes and their phenomic and genomic characterization uncovers novel biology.</title>
        <authorList>
            <person name="Wiegand S."/>
            <person name="Jogler M."/>
            <person name="Boedeker C."/>
            <person name="Pinto D."/>
            <person name="Vollmers J."/>
            <person name="Rivas-Marin E."/>
            <person name="Kohn T."/>
            <person name="Peeters S.H."/>
            <person name="Heuer A."/>
            <person name="Rast P."/>
            <person name="Oberbeckmann S."/>
            <person name="Bunk B."/>
            <person name="Jeske O."/>
            <person name="Meyerdierks A."/>
            <person name="Storesund J.E."/>
            <person name="Kallscheuer N."/>
            <person name="Luecker S."/>
            <person name="Lage O.M."/>
            <person name="Pohl T."/>
            <person name="Merkel B.J."/>
            <person name="Hornburger P."/>
            <person name="Mueller R.-W."/>
            <person name="Bruemmer F."/>
            <person name="Labrenz M."/>
            <person name="Spormann A.M."/>
            <person name="Op den Camp H."/>
            <person name="Overmann J."/>
            <person name="Amann R."/>
            <person name="Jetten M.S.M."/>
            <person name="Mascher T."/>
            <person name="Medema M.H."/>
            <person name="Devos D.P."/>
            <person name="Kaster A.-K."/>
            <person name="Ovreas L."/>
            <person name="Rohde M."/>
            <person name="Galperin M.Y."/>
            <person name="Jogler C."/>
        </authorList>
    </citation>
    <scope>NUCLEOTIDE SEQUENCE [LARGE SCALE GENOMIC DNA]</scope>
    <source>
        <strain evidence="2 3">DSM 8797</strain>
    </source>
</reference>
<feature type="region of interest" description="Disordered" evidence="1">
    <location>
        <begin position="251"/>
        <end position="284"/>
    </location>
</feature>
<gene>
    <name evidence="2" type="ORF">GmarT_25760</name>
</gene>
<feature type="compositionally biased region" description="Basic residues" evidence="1">
    <location>
        <begin position="255"/>
        <end position="264"/>
    </location>
</feature>
<keyword evidence="3" id="KW-1185">Reference proteome</keyword>
<dbReference type="Proteomes" id="UP000322887">
    <property type="component" value="Chromosome"/>
</dbReference>
<evidence type="ECO:0000313" key="3">
    <source>
        <dbReference type="Proteomes" id="UP000322887"/>
    </source>
</evidence>
<proteinExistence type="predicted"/>